<feature type="domain" description="NADH:ubiquinone oxidoreductase-like 20kDa subunit" evidence="2">
    <location>
        <begin position="14"/>
        <end position="147"/>
    </location>
</feature>
<name>A0A1W1VZX2_9FIRM</name>
<evidence type="ECO:0000256" key="1">
    <source>
        <dbReference type="ARBA" id="ARBA00023002"/>
    </source>
</evidence>
<organism evidence="3 4">
    <name type="scientific">Thermanaeromonas toyohensis ToBE</name>
    <dbReference type="NCBI Taxonomy" id="698762"/>
    <lineage>
        <taxon>Bacteria</taxon>
        <taxon>Bacillati</taxon>
        <taxon>Bacillota</taxon>
        <taxon>Clostridia</taxon>
        <taxon>Neomoorellales</taxon>
        <taxon>Neomoorellaceae</taxon>
        <taxon>Thermanaeromonas</taxon>
    </lineage>
</organism>
<keyword evidence="4" id="KW-1185">Reference proteome</keyword>
<evidence type="ECO:0000259" key="2">
    <source>
        <dbReference type="Pfam" id="PF01058"/>
    </source>
</evidence>
<dbReference type="RefSeq" id="WP_084666254.1">
    <property type="nucleotide sequence ID" value="NZ_LT838272.1"/>
</dbReference>
<accession>A0A1W1VZX2</accession>
<dbReference type="InterPro" id="IPR051349">
    <property type="entry name" value="Hydrogenase_assoc-protein"/>
</dbReference>
<dbReference type="SUPFAM" id="SSF56770">
    <property type="entry name" value="HydA/Nqo6-like"/>
    <property type="match status" value="1"/>
</dbReference>
<dbReference type="PANTHER" id="PTHR42845:SF2">
    <property type="entry name" value="F420-NON-REDUCING HYDROGENASE VHU SUBUNIT G"/>
    <property type="match status" value="1"/>
</dbReference>
<evidence type="ECO:0000313" key="3">
    <source>
        <dbReference type="EMBL" id="SMB98876.1"/>
    </source>
</evidence>
<dbReference type="EMBL" id="LT838272">
    <property type="protein sequence ID" value="SMB98876.1"/>
    <property type="molecule type" value="Genomic_DNA"/>
</dbReference>
<protein>
    <submittedName>
        <fullName evidence="3">Coenzyme F420-reducing hydrogenase, gamma subunit</fullName>
    </submittedName>
</protein>
<dbReference type="InterPro" id="IPR006137">
    <property type="entry name" value="NADH_UbQ_OxRdtase-like_20kDa"/>
</dbReference>
<sequence>MSKPRIAVYKMSSCAGCQLELLNLEPILLDLLGAVDLSYFVMARRDNEPGPYDIGLVEGAITTGEEIERLKKAREECRILVAMGACACYGGLPSIKNWQPQRVVESRVYENLAAIHSTTAYGIDYYVPVDAYLKGCPVSREELLEFIKGALLGIRPYLRPHSVCVECKLHENVCLFVTEGQVCLGPVTTAGCGALCPSRGRPCEGCRGPANDANTVSLAQTMAEYGLHRSDIIRYFRKFAGMTPEFSKGAEAV</sequence>
<proteinExistence type="predicted"/>
<dbReference type="AlphaFoldDB" id="A0A1W1VZX2"/>
<reference evidence="3 4" key="1">
    <citation type="submission" date="2017-04" db="EMBL/GenBank/DDBJ databases">
        <authorList>
            <person name="Afonso C.L."/>
            <person name="Miller P.J."/>
            <person name="Scott M.A."/>
            <person name="Spackman E."/>
            <person name="Goraichik I."/>
            <person name="Dimitrov K.M."/>
            <person name="Suarez D.L."/>
            <person name="Swayne D.E."/>
        </authorList>
    </citation>
    <scope>NUCLEOTIDE SEQUENCE [LARGE SCALE GENOMIC DNA]</scope>
    <source>
        <strain evidence="3 4">ToBE</strain>
    </source>
</reference>
<dbReference type="OrthoDB" id="9787729at2"/>
<dbReference type="Gene3D" id="3.40.50.700">
    <property type="entry name" value="NADH:ubiquinone oxidoreductase-like, 20kDa subunit"/>
    <property type="match status" value="1"/>
</dbReference>
<dbReference type="GO" id="GO:0051536">
    <property type="term" value="F:iron-sulfur cluster binding"/>
    <property type="evidence" value="ECO:0007669"/>
    <property type="project" value="InterPro"/>
</dbReference>
<dbReference type="Proteomes" id="UP000192569">
    <property type="component" value="Chromosome I"/>
</dbReference>
<evidence type="ECO:0000313" key="4">
    <source>
        <dbReference type="Proteomes" id="UP000192569"/>
    </source>
</evidence>
<dbReference type="InterPro" id="IPR037024">
    <property type="entry name" value="NiFe_Hase_small_N_sf"/>
</dbReference>
<dbReference type="Pfam" id="PF01058">
    <property type="entry name" value="Oxidored_q6"/>
    <property type="match status" value="1"/>
</dbReference>
<dbReference type="PANTHER" id="PTHR42845">
    <property type="entry name" value="COENZYME F420-REDUCING HYDROGENASE, GAMMA SUBUNIT"/>
    <property type="match status" value="1"/>
</dbReference>
<keyword evidence="1" id="KW-0560">Oxidoreductase</keyword>
<dbReference type="GO" id="GO:0016491">
    <property type="term" value="F:oxidoreductase activity"/>
    <property type="evidence" value="ECO:0007669"/>
    <property type="project" value="UniProtKB-KW"/>
</dbReference>
<gene>
    <name evidence="3" type="ORF">SAMN00808754_2601</name>
</gene>
<dbReference type="STRING" id="698762.SAMN00808754_2601"/>